<feature type="transmembrane region" description="Helical" evidence="1">
    <location>
        <begin position="32"/>
        <end position="51"/>
    </location>
</feature>
<keyword evidence="1" id="KW-1133">Transmembrane helix</keyword>
<protein>
    <submittedName>
        <fullName evidence="2">Uncharacterized protein</fullName>
    </submittedName>
</protein>
<reference evidence="2 3" key="1">
    <citation type="submission" date="2022-03" db="EMBL/GenBank/DDBJ databases">
        <title>Complete genome analysis of Roseomonas KG 17.1 : a prolific producer of plant growth promoters.</title>
        <authorList>
            <person name="Saadouli I."/>
            <person name="Najjari A."/>
            <person name="Mosbah A."/>
            <person name="Ouzari H.I."/>
        </authorList>
    </citation>
    <scope>NUCLEOTIDE SEQUENCE [LARGE SCALE GENOMIC DNA]</scope>
    <source>
        <strain evidence="2 3">KG17-1</strain>
    </source>
</reference>
<accession>A0ABS9W999</accession>
<dbReference type="RefSeq" id="WP_120010350.1">
    <property type="nucleotide sequence ID" value="NZ_JALBUU010000079.1"/>
</dbReference>
<sequence length="87" mass="8984">MAPVAAEPVPAELNLARLIEARRQPRQARWHVAAAVTLALGLGGGSGWWLHGRLSPAPVGIAALAQQAAASYAVFAPDRAPRGTARG</sequence>
<organism evidence="2 3">
    <name type="scientific">Teichococcus vastitatis</name>
    <dbReference type="NCBI Taxonomy" id="2307076"/>
    <lineage>
        <taxon>Bacteria</taxon>
        <taxon>Pseudomonadati</taxon>
        <taxon>Pseudomonadota</taxon>
        <taxon>Alphaproteobacteria</taxon>
        <taxon>Acetobacterales</taxon>
        <taxon>Roseomonadaceae</taxon>
        <taxon>Roseomonas</taxon>
    </lineage>
</organism>
<gene>
    <name evidence="2" type="ORF">MON41_19585</name>
</gene>
<comment type="caution">
    <text evidence="2">The sequence shown here is derived from an EMBL/GenBank/DDBJ whole genome shotgun (WGS) entry which is preliminary data.</text>
</comment>
<keyword evidence="1" id="KW-0812">Transmembrane</keyword>
<evidence type="ECO:0000313" key="3">
    <source>
        <dbReference type="Proteomes" id="UP001201985"/>
    </source>
</evidence>
<dbReference type="Proteomes" id="UP001201985">
    <property type="component" value="Unassembled WGS sequence"/>
</dbReference>
<evidence type="ECO:0000256" key="1">
    <source>
        <dbReference type="SAM" id="Phobius"/>
    </source>
</evidence>
<proteinExistence type="predicted"/>
<name>A0ABS9W999_9PROT</name>
<keyword evidence="3" id="KW-1185">Reference proteome</keyword>
<dbReference type="EMBL" id="JALBUU010000079">
    <property type="protein sequence ID" value="MCI0755872.1"/>
    <property type="molecule type" value="Genomic_DNA"/>
</dbReference>
<evidence type="ECO:0000313" key="2">
    <source>
        <dbReference type="EMBL" id="MCI0755872.1"/>
    </source>
</evidence>
<keyword evidence="1" id="KW-0472">Membrane</keyword>